<dbReference type="AlphaFoldDB" id="A0A0N4X5Z9"/>
<reference evidence="1" key="1">
    <citation type="submission" date="2017-02" db="UniProtKB">
        <authorList>
            <consortium name="WormBaseParasite"/>
        </authorList>
    </citation>
    <scope>IDENTIFICATION</scope>
</reference>
<dbReference type="WBParaSite" id="HPLM_0001979101-mRNA-1">
    <property type="protein sequence ID" value="HPLM_0001979101-mRNA-1"/>
    <property type="gene ID" value="HPLM_0001979101"/>
</dbReference>
<organism evidence="1">
    <name type="scientific">Haemonchus placei</name>
    <name type="common">Barber's pole worm</name>
    <dbReference type="NCBI Taxonomy" id="6290"/>
    <lineage>
        <taxon>Eukaryota</taxon>
        <taxon>Metazoa</taxon>
        <taxon>Ecdysozoa</taxon>
        <taxon>Nematoda</taxon>
        <taxon>Chromadorea</taxon>
        <taxon>Rhabditida</taxon>
        <taxon>Rhabditina</taxon>
        <taxon>Rhabditomorpha</taxon>
        <taxon>Strongyloidea</taxon>
        <taxon>Trichostrongylidae</taxon>
        <taxon>Haemonchus</taxon>
    </lineage>
</organism>
<evidence type="ECO:0000313" key="1">
    <source>
        <dbReference type="WBParaSite" id="HPLM_0001979101-mRNA-1"/>
    </source>
</evidence>
<sequence>MNLHFVVSSSTVHIGISSLGDEIWHRDDDFPESWPEKRIRAGPHRRHHRGSWIWPNKHQRTQQIDQHRTTENKTVNEKENFILNLFTMLTLMPWD</sequence>
<protein>
    <submittedName>
        <fullName evidence="1">Uncharacterized protein</fullName>
    </submittedName>
</protein>
<accession>A0A0N4X5Z9</accession>
<proteinExistence type="predicted"/>
<name>A0A0N4X5Z9_HAEPC</name>